<dbReference type="OMA" id="PSKGRYH"/>
<comment type="caution">
    <text evidence="6">The sequence shown here is derived from an EMBL/GenBank/DDBJ whole genome shotgun (WGS) entry which is preliminary data.</text>
</comment>
<sequence length="239" mass="26878">MSATRAILVLVQTFVYHIAYNPPNPSPSKGRYHTEELYILQIAPLIFKAIQILSWFWTSFEILHYVKNAALLPSSLAPILTDALICPMANPTILPTKAIRATPVFILGVVISIIGSYIRLDCFQALGQMFTFDLTVHPEHSLITNRLYAYVRHPAYTGSMLLIIGLTISHLTDGSWLTECGPLTSHTTVLVIWAAGWFWTACVALSRAQAEDAQMRKLFKDEWKVYATNVPWWFVPGVL</sequence>
<evidence type="ECO:0000256" key="1">
    <source>
        <dbReference type="ARBA" id="ARBA00004141"/>
    </source>
</evidence>
<dbReference type="Gene3D" id="1.20.120.1630">
    <property type="match status" value="1"/>
</dbReference>
<keyword evidence="2 5" id="KW-0812">Transmembrane</keyword>
<dbReference type="EC" id="2.1.1.100" evidence="5"/>
<dbReference type="EMBL" id="JABXXO010000003">
    <property type="protein sequence ID" value="KAF7782896.1"/>
    <property type="molecule type" value="Genomic_DNA"/>
</dbReference>
<evidence type="ECO:0000256" key="5">
    <source>
        <dbReference type="RuleBase" id="RU362022"/>
    </source>
</evidence>
<dbReference type="PANTHER" id="PTHR12714:SF9">
    <property type="entry name" value="PROTEIN-S-ISOPRENYLCYSTEINE O-METHYLTRANSFERASE"/>
    <property type="match status" value="1"/>
</dbReference>
<evidence type="ECO:0000313" key="7">
    <source>
        <dbReference type="Proteomes" id="UP000629468"/>
    </source>
</evidence>
<proteinExistence type="inferred from homology"/>
<feature type="transmembrane region" description="Helical" evidence="5">
    <location>
        <begin position="37"/>
        <end position="57"/>
    </location>
</feature>
<dbReference type="GO" id="GO:0004671">
    <property type="term" value="F:protein C-terminal S-isoprenylcysteine carboxyl O-methyltransferase activity"/>
    <property type="evidence" value="ECO:0007669"/>
    <property type="project" value="UniProtKB-EC"/>
</dbReference>
<keyword evidence="5" id="KW-0256">Endoplasmic reticulum</keyword>
<feature type="transmembrane region" description="Helical" evidence="5">
    <location>
        <begin position="98"/>
        <end position="120"/>
    </location>
</feature>
<evidence type="ECO:0000256" key="4">
    <source>
        <dbReference type="ARBA" id="ARBA00023136"/>
    </source>
</evidence>
<evidence type="ECO:0000256" key="2">
    <source>
        <dbReference type="ARBA" id="ARBA00022692"/>
    </source>
</evidence>
<keyword evidence="4 5" id="KW-0472">Membrane</keyword>
<keyword evidence="3 5" id="KW-1133">Transmembrane helix</keyword>
<feature type="transmembrane region" description="Helical" evidence="5">
    <location>
        <begin position="191"/>
        <end position="210"/>
    </location>
</feature>
<dbReference type="Proteomes" id="UP000629468">
    <property type="component" value="Unassembled WGS sequence"/>
</dbReference>
<dbReference type="AlphaFoldDB" id="A0A8H7KJZ1"/>
<gene>
    <name evidence="6" type="ORF">Agabi119p4_2272</name>
</gene>
<organism evidence="6 7">
    <name type="scientific">Agaricus bisporus var. burnettii</name>
    <dbReference type="NCBI Taxonomy" id="192524"/>
    <lineage>
        <taxon>Eukaryota</taxon>
        <taxon>Fungi</taxon>
        <taxon>Dikarya</taxon>
        <taxon>Basidiomycota</taxon>
        <taxon>Agaricomycotina</taxon>
        <taxon>Agaricomycetes</taxon>
        <taxon>Agaricomycetidae</taxon>
        <taxon>Agaricales</taxon>
        <taxon>Agaricineae</taxon>
        <taxon>Agaricaceae</taxon>
        <taxon>Agaricus</taxon>
    </lineage>
</organism>
<comment type="similarity">
    <text evidence="5">Belongs to the class VI-like SAM-binding methyltransferase superfamily. Isoprenylcysteine carboxyl methyltransferase family.</text>
</comment>
<dbReference type="GO" id="GO:0005789">
    <property type="term" value="C:endoplasmic reticulum membrane"/>
    <property type="evidence" value="ECO:0007669"/>
    <property type="project" value="UniProtKB-SubCell"/>
</dbReference>
<keyword evidence="5" id="KW-0489">Methyltransferase</keyword>
<protein>
    <recommendedName>
        <fullName evidence="5">Protein-S-isoprenylcysteine O-methyltransferase</fullName>
        <ecNumber evidence="5">2.1.1.100</ecNumber>
    </recommendedName>
</protein>
<comment type="subcellular location">
    <subcellularLocation>
        <location evidence="5">Endoplasmic reticulum membrane</location>
        <topology evidence="5">Multi-pass membrane protein</topology>
    </subcellularLocation>
    <subcellularLocation>
        <location evidence="1">Membrane</location>
        <topology evidence="1">Multi-pass membrane protein</topology>
    </subcellularLocation>
</comment>
<reference evidence="6 7" key="1">
    <citation type="journal article" name="Sci. Rep.">
        <title>Telomere-to-telomere assembled and centromere annotated genomes of the two main subspecies of the button mushroom Agaricus bisporus reveal especially polymorphic chromosome ends.</title>
        <authorList>
            <person name="Sonnenberg A.S.M."/>
            <person name="Sedaghat-Telgerd N."/>
            <person name="Lavrijssen B."/>
            <person name="Ohm R.A."/>
            <person name="Hendrickx P.M."/>
            <person name="Scholtmeijer K."/>
            <person name="Baars J.J.P."/>
            <person name="van Peer A."/>
        </authorList>
    </citation>
    <scope>NUCLEOTIDE SEQUENCE [LARGE SCALE GENOMIC DNA]</scope>
    <source>
        <strain evidence="6 7">H119_p4</strain>
    </source>
</reference>
<dbReference type="GO" id="GO:0032259">
    <property type="term" value="P:methylation"/>
    <property type="evidence" value="ECO:0007669"/>
    <property type="project" value="UniProtKB-KW"/>
</dbReference>
<evidence type="ECO:0000256" key="3">
    <source>
        <dbReference type="ARBA" id="ARBA00022989"/>
    </source>
</evidence>
<keyword evidence="5" id="KW-0808">Transferase</keyword>
<dbReference type="PANTHER" id="PTHR12714">
    <property type="entry name" value="PROTEIN-S ISOPRENYLCYSTEINE O-METHYLTRANSFERASE"/>
    <property type="match status" value="1"/>
</dbReference>
<keyword evidence="5" id="KW-0949">S-adenosyl-L-methionine</keyword>
<accession>A0A8H7KJZ1</accession>
<name>A0A8H7KJZ1_AGABI</name>
<dbReference type="InterPro" id="IPR007269">
    <property type="entry name" value="ICMT_MeTrfase"/>
</dbReference>
<feature type="transmembrane region" description="Helical" evidence="5">
    <location>
        <begin position="155"/>
        <end position="171"/>
    </location>
</feature>
<evidence type="ECO:0000313" key="6">
    <source>
        <dbReference type="EMBL" id="KAF7782896.1"/>
    </source>
</evidence>
<comment type="catalytic activity">
    <reaction evidence="5">
        <text>[protein]-C-terminal S-[(2E,6E)-farnesyl]-L-cysteine + S-adenosyl-L-methionine = [protein]-C-terminal S-[(2E,6E)-farnesyl]-L-cysteine methyl ester + S-adenosyl-L-homocysteine</text>
        <dbReference type="Rhea" id="RHEA:21672"/>
        <dbReference type="Rhea" id="RHEA-COMP:12125"/>
        <dbReference type="Rhea" id="RHEA-COMP:12126"/>
        <dbReference type="ChEBI" id="CHEBI:57856"/>
        <dbReference type="ChEBI" id="CHEBI:59789"/>
        <dbReference type="ChEBI" id="CHEBI:90510"/>
        <dbReference type="ChEBI" id="CHEBI:90511"/>
        <dbReference type="EC" id="2.1.1.100"/>
    </reaction>
</comment>
<dbReference type="Pfam" id="PF04140">
    <property type="entry name" value="ICMT"/>
    <property type="match status" value="1"/>
</dbReference>